<dbReference type="PANTHER" id="PTHR47266">
    <property type="entry name" value="ENDONUCLEASE-RELATED"/>
    <property type="match status" value="1"/>
</dbReference>
<dbReference type="AlphaFoldDB" id="A0A9Q3IVC4"/>
<dbReference type="EMBL" id="AVOT02056577">
    <property type="protein sequence ID" value="MBW0550890.1"/>
    <property type="molecule type" value="Genomic_DNA"/>
</dbReference>
<dbReference type="InterPro" id="IPR052160">
    <property type="entry name" value="Gypsy_RT_Integrase-like"/>
</dbReference>
<dbReference type="Gene3D" id="3.30.420.10">
    <property type="entry name" value="Ribonuclease H-like superfamily/Ribonuclease H"/>
    <property type="match status" value="1"/>
</dbReference>
<gene>
    <name evidence="2" type="ORF">O181_090605</name>
</gene>
<accession>A0A9Q3IVC4</accession>
<organism evidence="2 3">
    <name type="scientific">Austropuccinia psidii MF-1</name>
    <dbReference type="NCBI Taxonomy" id="1389203"/>
    <lineage>
        <taxon>Eukaryota</taxon>
        <taxon>Fungi</taxon>
        <taxon>Dikarya</taxon>
        <taxon>Basidiomycota</taxon>
        <taxon>Pucciniomycotina</taxon>
        <taxon>Pucciniomycetes</taxon>
        <taxon>Pucciniales</taxon>
        <taxon>Sphaerophragmiaceae</taxon>
        <taxon>Austropuccinia</taxon>
    </lineage>
</organism>
<dbReference type="Pfam" id="PF17921">
    <property type="entry name" value="Integrase_H2C2"/>
    <property type="match status" value="1"/>
</dbReference>
<protein>
    <recommendedName>
        <fullName evidence="1">Integrase zinc-binding domain-containing protein</fullName>
    </recommendedName>
</protein>
<sequence length="111" mass="13039">MSLINLVLKECHDMPFSENLFEDITREEIKTSILCPMWQKDVEEDIKACDKCQKPNETTGKRLRDMIKIQEPIRPWETIHIDLVTGLPPGGDRSYNYFLVMVDRFHRGSWG</sequence>
<reference evidence="2" key="1">
    <citation type="submission" date="2021-03" db="EMBL/GenBank/DDBJ databases">
        <title>Draft genome sequence of rust myrtle Austropuccinia psidii MF-1, a brazilian biotype.</title>
        <authorList>
            <person name="Quecine M.C."/>
            <person name="Pachon D.M.R."/>
            <person name="Bonatelli M.L."/>
            <person name="Correr F.H."/>
            <person name="Franceschini L.M."/>
            <person name="Leite T.F."/>
            <person name="Margarido G.R.A."/>
            <person name="Almeida C.A."/>
            <person name="Ferrarezi J.A."/>
            <person name="Labate C.A."/>
        </authorList>
    </citation>
    <scope>NUCLEOTIDE SEQUENCE</scope>
    <source>
        <strain evidence="2">MF-1</strain>
    </source>
</reference>
<evidence type="ECO:0000313" key="3">
    <source>
        <dbReference type="Proteomes" id="UP000765509"/>
    </source>
</evidence>
<dbReference type="GO" id="GO:0003676">
    <property type="term" value="F:nucleic acid binding"/>
    <property type="evidence" value="ECO:0007669"/>
    <property type="project" value="InterPro"/>
</dbReference>
<evidence type="ECO:0000313" key="2">
    <source>
        <dbReference type="EMBL" id="MBW0550890.1"/>
    </source>
</evidence>
<dbReference type="Proteomes" id="UP000765509">
    <property type="component" value="Unassembled WGS sequence"/>
</dbReference>
<keyword evidence="3" id="KW-1185">Reference proteome</keyword>
<dbReference type="OrthoDB" id="5592268at2759"/>
<comment type="caution">
    <text evidence="2">The sequence shown here is derived from an EMBL/GenBank/DDBJ whole genome shotgun (WGS) entry which is preliminary data.</text>
</comment>
<name>A0A9Q3IVC4_9BASI</name>
<feature type="domain" description="Integrase zinc-binding" evidence="1">
    <location>
        <begin position="2"/>
        <end position="55"/>
    </location>
</feature>
<proteinExistence type="predicted"/>
<dbReference type="InterPro" id="IPR041588">
    <property type="entry name" value="Integrase_H2C2"/>
</dbReference>
<evidence type="ECO:0000259" key="1">
    <source>
        <dbReference type="Pfam" id="PF17921"/>
    </source>
</evidence>
<dbReference type="InterPro" id="IPR036397">
    <property type="entry name" value="RNaseH_sf"/>
</dbReference>